<feature type="repeat" description="PPR" evidence="3">
    <location>
        <begin position="317"/>
        <end position="351"/>
    </location>
</feature>
<feature type="repeat" description="PPR" evidence="3">
    <location>
        <begin position="525"/>
        <end position="559"/>
    </location>
</feature>
<feature type="repeat" description="PPR" evidence="3">
    <location>
        <begin position="769"/>
        <end position="803"/>
    </location>
</feature>
<dbReference type="Pfam" id="PF13812">
    <property type="entry name" value="PPR_3"/>
    <property type="match status" value="1"/>
</dbReference>
<dbReference type="Pfam" id="PF01535">
    <property type="entry name" value="PPR"/>
    <property type="match status" value="5"/>
</dbReference>
<dbReference type="EMBL" id="JAKOGI010000174">
    <property type="protein sequence ID" value="KAJ8441219.1"/>
    <property type="molecule type" value="Genomic_DNA"/>
</dbReference>
<feature type="repeat" description="PPR" evidence="3">
    <location>
        <begin position="224"/>
        <end position="258"/>
    </location>
</feature>
<dbReference type="InterPro" id="IPR011990">
    <property type="entry name" value="TPR-like_helical_dom_sf"/>
</dbReference>
<organism evidence="4 5">
    <name type="scientific">Carnegiea gigantea</name>
    <dbReference type="NCBI Taxonomy" id="171969"/>
    <lineage>
        <taxon>Eukaryota</taxon>
        <taxon>Viridiplantae</taxon>
        <taxon>Streptophyta</taxon>
        <taxon>Embryophyta</taxon>
        <taxon>Tracheophyta</taxon>
        <taxon>Spermatophyta</taxon>
        <taxon>Magnoliopsida</taxon>
        <taxon>eudicotyledons</taxon>
        <taxon>Gunneridae</taxon>
        <taxon>Pentapetalae</taxon>
        <taxon>Caryophyllales</taxon>
        <taxon>Cactineae</taxon>
        <taxon>Cactaceae</taxon>
        <taxon>Cactoideae</taxon>
        <taxon>Echinocereeae</taxon>
        <taxon>Carnegiea</taxon>
    </lineage>
</organism>
<proteinExistence type="inferred from homology"/>
<sequence length="887" mass="101455">MSCCFPVPTYLNPSINIRVSVSPIETHDSTKKVRHTSLLEIPSEGHTKFHRIHKQNINPSGGLEKQSNLRLNPNGFVPELAKEQYGQSRGQSRIEDKPNGAVEMGARHTKFPPKKAHTRCSTKWASYGGCIPSILRALETTSDLDEVFRPWEERLSNKDRSIILKEQLSWERAMEIFEWFKRKDCYELNVIHYNIMLRILGKARKWSKVEHLWDEMRTKRITPINSTYGTLIDVYSKGGHKEEAVVWLQRMNEQGMEPDEVTLGSIIQMYKKAGEFRKAEEFFKMWSSGKTMKDKSAVRRHSNDARKASSGVHLSLSRYTYNTLIDTFGKAGQLEEMSQTFKKMLNDGVIPDTITFNTMIHIYGNSGTLEEVNELVQKMKELNCTPDTRTYNILISLYARRDDINLAFSFFTKMKKACLEPDIVSYRTLLYAFSIRHMVAQAEMLISEMDNRGLEIDEFTQSALTRMYIDSGMLDKSWSWFKRFDNEGNMTSECYSANIDAYGERGHVDEAEKVFICCRERKKLGVVEFNVMIKAYGIGKKYDKACKLFNSMEVLGVLPDRCSYISLILLLAAADLPHIAKPYLLKMQEVGLVTDCFPYCALISSFAKRGQVGLAKSLYKEMIGYNVQPDIVLYGVLINAFAESGNVAEAMDCIGALRKAGLSLNAVICNSLIKIYTKVGYLQEAEETYRLLQSFEKGADGYSSNCMIDLYSERSMVKEAEEIFEDMRKREVANEFSFAMMLCMYKRIGKLDEAMKIAEEMQEMGLLTELLSYNSVLALFVALGRLKDAVGIFKEMIKLEMEPDDYTFKSLGVVLIKSGVPKQAVAKLEVRRKRDGPGGLEEWHRIGGGEKHLRLLAKYPRFRCLRLEPNRHFLMADKDTESDGWQN</sequence>
<feature type="repeat" description="PPR" evidence="3">
    <location>
        <begin position="422"/>
        <end position="456"/>
    </location>
</feature>
<keyword evidence="5" id="KW-1185">Reference proteome</keyword>
<dbReference type="SUPFAM" id="SSF81901">
    <property type="entry name" value="HCP-like"/>
    <property type="match status" value="1"/>
</dbReference>
<dbReference type="Gene3D" id="1.25.40.10">
    <property type="entry name" value="Tetratricopeptide repeat domain"/>
    <property type="match status" value="5"/>
</dbReference>
<feature type="repeat" description="PPR" evidence="3">
    <location>
        <begin position="630"/>
        <end position="664"/>
    </location>
</feature>
<dbReference type="PANTHER" id="PTHR47933">
    <property type="entry name" value="PENTATRICOPEPTIDE REPEAT-CONTAINING PROTEIN 1, MITOCHONDRIAL"/>
    <property type="match status" value="1"/>
</dbReference>
<dbReference type="GO" id="GO:0003729">
    <property type="term" value="F:mRNA binding"/>
    <property type="evidence" value="ECO:0007669"/>
    <property type="project" value="TreeGrafter"/>
</dbReference>
<feature type="repeat" description="PPR" evidence="3">
    <location>
        <begin position="387"/>
        <end position="421"/>
    </location>
</feature>
<feature type="repeat" description="PPR" evidence="3">
    <location>
        <begin position="734"/>
        <end position="768"/>
    </location>
</feature>
<dbReference type="PROSITE" id="PS51375">
    <property type="entry name" value="PPR"/>
    <property type="match status" value="12"/>
</dbReference>
<dbReference type="NCBIfam" id="TIGR00756">
    <property type="entry name" value="PPR"/>
    <property type="match status" value="9"/>
</dbReference>
<evidence type="ECO:0000313" key="4">
    <source>
        <dbReference type="EMBL" id="KAJ8441219.1"/>
    </source>
</evidence>
<feature type="repeat" description="PPR" evidence="3">
    <location>
        <begin position="595"/>
        <end position="629"/>
    </location>
</feature>
<evidence type="ECO:0000313" key="5">
    <source>
        <dbReference type="Proteomes" id="UP001153076"/>
    </source>
</evidence>
<accession>A0A9Q1KE27</accession>
<evidence type="ECO:0000256" key="2">
    <source>
        <dbReference type="ARBA" id="ARBA00022737"/>
    </source>
</evidence>
<dbReference type="SUPFAM" id="SSF48452">
    <property type="entry name" value="TPR-like"/>
    <property type="match status" value="1"/>
</dbReference>
<evidence type="ECO:0000256" key="1">
    <source>
        <dbReference type="ARBA" id="ARBA00007626"/>
    </source>
</evidence>
<feature type="repeat" description="PPR" evidence="3">
    <location>
        <begin position="352"/>
        <end position="386"/>
    </location>
</feature>
<comment type="similarity">
    <text evidence="1">Belongs to the PPR family. P subfamily.</text>
</comment>
<dbReference type="InterPro" id="IPR051240">
    <property type="entry name" value="Mito_RNA-Proc/Resp"/>
</dbReference>
<reference evidence="4" key="1">
    <citation type="submission" date="2022-04" db="EMBL/GenBank/DDBJ databases">
        <title>Carnegiea gigantea Genome sequencing and assembly v2.</title>
        <authorList>
            <person name="Copetti D."/>
            <person name="Sanderson M.J."/>
            <person name="Burquez A."/>
            <person name="Wojciechowski M.F."/>
        </authorList>
    </citation>
    <scope>NUCLEOTIDE SEQUENCE</scope>
    <source>
        <strain evidence="4">SGP5-SGP5p</strain>
        <tissue evidence="4">Aerial part</tissue>
    </source>
</reference>
<dbReference type="Pfam" id="PF13041">
    <property type="entry name" value="PPR_2"/>
    <property type="match status" value="4"/>
</dbReference>
<name>A0A9Q1KE27_9CARY</name>
<keyword evidence="2" id="KW-0677">Repeat</keyword>
<evidence type="ECO:0008006" key="6">
    <source>
        <dbReference type="Google" id="ProtNLM"/>
    </source>
</evidence>
<comment type="caution">
    <text evidence="4">The sequence shown here is derived from an EMBL/GenBank/DDBJ whole genome shotgun (WGS) entry which is preliminary data.</text>
</comment>
<dbReference type="InterPro" id="IPR002885">
    <property type="entry name" value="PPR_rpt"/>
</dbReference>
<dbReference type="AlphaFoldDB" id="A0A9Q1KE27"/>
<feature type="repeat" description="PPR" evidence="3">
    <location>
        <begin position="189"/>
        <end position="223"/>
    </location>
</feature>
<dbReference type="OrthoDB" id="185373at2759"/>
<dbReference type="PANTHER" id="PTHR47933:SF10">
    <property type="entry name" value="OS03G0162900 PROTEIN"/>
    <property type="match status" value="1"/>
</dbReference>
<protein>
    <recommendedName>
        <fullName evidence="6">Pentatricopeptide repeat-containing protein</fullName>
    </recommendedName>
</protein>
<feature type="repeat" description="PPR" evidence="3">
    <location>
        <begin position="700"/>
        <end position="730"/>
    </location>
</feature>
<evidence type="ECO:0000256" key="3">
    <source>
        <dbReference type="PROSITE-ProRule" id="PRU00708"/>
    </source>
</evidence>
<dbReference type="Proteomes" id="UP001153076">
    <property type="component" value="Unassembled WGS sequence"/>
</dbReference>
<gene>
    <name evidence="4" type="ORF">Cgig2_024948</name>
</gene>